<evidence type="ECO:0000313" key="2">
    <source>
        <dbReference type="Proteomes" id="UP000274117"/>
    </source>
</evidence>
<reference evidence="1 2" key="1">
    <citation type="submission" date="2018-11" db="EMBL/GenBank/DDBJ databases">
        <authorList>
            <person name="Stevens M.J."/>
            <person name="Cernela N."/>
            <person name="Spoerry Serrano N."/>
            <person name="Schmitt S."/>
            <person name="Schrenzel J."/>
            <person name="Stephan R."/>
        </authorList>
    </citation>
    <scope>NUCLEOTIDE SEQUENCE [LARGE SCALE GENOMIC DNA]</scope>
    <source>
        <strain evidence="1 2">PP422</strain>
    </source>
</reference>
<proteinExistence type="predicted"/>
<reference evidence="1 2" key="2">
    <citation type="submission" date="2018-12" db="EMBL/GenBank/DDBJ databases">
        <title>Whole-genome sequences of fifteen clinical Streptococcus suis strains isolated from pigs between 2006 and 2018.</title>
        <authorList>
            <person name="Stevens M.J.A."/>
            <person name="Cernela N."/>
            <person name="Spoerry Serrano N."/>
            <person name="Schmitt S."/>
            <person name="Schrenzel J."/>
            <person name="Stephan R."/>
        </authorList>
    </citation>
    <scope>NUCLEOTIDE SEQUENCE [LARGE SCALE GENOMIC DNA]</scope>
    <source>
        <strain evidence="1 2">PP422</strain>
    </source>
</reference>
<evidence type="ECO:0000313" key="1">
    <source>
        <dbReference type="EMBL" id="RRR51199.1"/>
    </source>
</evidence>
<gene>
    <name evidence="1" type="ORF">EI998_09165</name>
</gene>
<dbReference type="AlphaFoldDB" id="A0A3R8S7F4"/>
<dbReference type="EMBL" id="RSDO01000019">
    <property type="protein sequence ID" value="RRR51199.1"/>
    <property type="molecule type" value="Genomic_DNA"/>
</dbReference>
<accession>A0A3R8S7F4</accession>
<organism evidence="1 2">
    <name type="scientific">Streptococcus suis</name>
    <dbReference type="NCBI Taxonomy" id="1307"/>
    <lineage>
        <taxon>Bacteria</taxon>
        <taxon>Bacillati</taxon>
        <taxon>Bacillota</taxon>
        <taxon>Bacilli</taxon>
        <taxon>Lactobacillales</taxon>
        <taxon>Streptococcaceae</taxon>
        <taxon>Streptococcus</taxon>
    </lineage>
</organism>
<sequence length="105" mass="11814">MSTDIQTKWLAEQACWVERNREDVEYHPSEVNRYDFEPKNPTLGQFQVLIAVDNPINGMQAMAVAPVVNGLVDYDNITIAYAGTNFGEREVRNGNMAKMASRCTS</sequence>
<protein>
    <submittedName>
        <fullName evidence="1">Uncharacterized protein</fullName>
    </submittedName>
</protein>
<dbReference type="Proteomes" id="UP000274117">
    <property type="component" value="Unassembled WGS sequence"/>
</dbReference>
<dbReference type="RefSeq" id="WP_105110813.1">
    <property type="nucleotide sequence ID" value="NZ_POIG01000151.1"/>
</dbReference>
<name>A0A3R8S7F4_STRSU</name>
<comment type="caution">
    <text evidence="1">The sequence shown here is derived from an EMBL/GenBank/DDBJ whole genome shotgun (WGS) entry which is preliminary data.</text>
</comment>